<feature type="domain" description="Sulfatase N-terminal" evidence="3">
    <location>
        <begin position="29"/>
        <end position="293"/>
    </location>
</feature>
<reference evidence="4 5" key="1">
    <citation type="submission" date="2019-03" db="EMBL/GenBank/DDBJ databases">
        <title>Deep-cultivation of Planctomycetes and their phenomic and genomic characterization uncovers novel biology.</title>
        <authorList>
            <person name="Wiegand S."/>
            <person name="Jogler M."/>
            <person name="Boedeker C."/>
            <person name="Pinto D."/>
            <person name="Vollmers J."/>
            <person name="Rivas-Marin E."/>
            <person name="Kohn T."/>
            <person name="Peeters S.H."/>
            <person name="Heuer A."/>
            <person name="Rast P."/>
            <person name="Oberbeckmann S."/>
            <person name="Bunk B."/>
            <person name="Jeske O."/>
            <person name="Meyerdierks A."/>
            <person name="Storesund J.E."/>
            <person name="Kallscheuer N."/>
            <person name="Luecker S."/>
            <person name="Lage O.M."/>
            <person name="Pohl T."/>
            <person name="Merkel B.J."/>
            <person name="Hornburger P."/>
            <person name="Mueller R.-W."/>
            <person name="Bruemmer F."/>
            <person name="Labrenz M."/>
            <person name="Spormann A.M."/>
            <person name="Op den Camp H."/>
            <person name="Overmann J."/>
            <person name="Amann R."/>
            <person name="Jetten M.S.M."/>
            <person name="Mascher T."/>
            <person name="Medema M.H."/>
            <person name="Devos D.P."/>
            <person name="Kaster A.-K."/>
            <person name="Ovreas L."/>
            <person name="Rohde M."/>
            <person name="Galperin M.Y."/>
            <person name="Jogler C."/>
        </authorList>
    </citation>
    <scope>NUCLEOTIDE SEQUENCE [LARGE SCALE GENOMIC DNA]</scope>
    <source>
        <strain evidence="4 5">V202</strain>
    </source>
</reference>
<keyword evidence="5" id="KW-1185">Reference proteome</keyword>
<keyword evidence="2 4" id="KW-0378">Hydrolase</keyword>
<sequence length="480" mass="55160">MHRIIYVICILAIFITTFINVDAYADDRPNVVWIIADDLSPDLGCYGYKGVSTPNLDRLAQQGVRYTSAFSTAPVCSSSRSAFITGAYQTTTGTHQHRTLNKKALPLPVEPITELLRRAGYFVCNSNSTMKRAGKRDYNFKFAGKMYDAADWSKRKQGQPFFAQVQIHEPHRDFVRAKDPDRAAKVQIPSYYPEHPVIRVDWANYLETIEVLDHKVGNVLKRLEEEDLMDNTVVFFFGDHGRPHYRDKQWLYDGGIRVPLIIRRPQKISAGEVCDELVSLIDVSAATLGLANIAIPAWMHGRDMLAENFRGREMVFAARDRCGSTLDRVRCVRTKHFKYIRNYHPDRPYSQHSGYKTLQYPGVTVARVLHLHNELTGAPAIFWTEKRPAEELYHLTTDSEELSNLAHDSAYTQTLQKMSSELDQWVQRTDDKGRISERDESAAVNSSNRWYQGRMKKRGFTSEADPEIYIKWWKNELGIE</sequence>
<evidence type="ECO:0000259" key="3">
    <source>
        <dbReference type="Pfam" id="PF00884"/>
    </source>
</evidence>
<gene>
    <name evidence="4" type="ORF">V202x_07110</name>
</gene>
<dbReference type="Gene3D" id="3.40.720.10">
    <property type="entry name" value="Alkaline Phosphatase, subunit A"/>
    <property type="match status" value="1"/>
</dbReference>
<evidence type="ECO:0000313" key="4">
    <source>
        <dbReference type="EMBL" id="QDU07359.1"/>
    </source>
</evidence>
<protein>
    <submittedName>
        <fullName evidence="4">Arylsulfatase</fullName>
        <ecNumber evidence="4">3.1.6.1</ecNumber>
    </submittedName>
</protein>
<dbReference type="InterPro" id="IPR000917">
    <property type="entry name" value="Sulfatase_N"/>
</dbReference>
<dbReference type="EC" id="3.1.6.1" evidence="4"/>
<dbReference type="PANTHER" id="PTHR42693">
    <property type="entry name" value="ARYLSULFATASE FAMILY MEMBER"/>
    <property type="match status" value="1"/>
</dbReference>
<comment type="similarity">
    <text evidence="1">Belongs to the sulfatase family.</text>
</comment>
<dbReference type="PANTHER" id="PTHR42693:SF53">
    <property type="entry name" value="ENDO-4-O-SULFATASE"/>
    <property type="match status" value="1"/>
</dbReference>
<dbReference type="EMBL" id="CP037422">
    <property type="protein sequence ID" value="QDU07359.1"/>
    <property type="molecule type" value="Genomic_DNA"/>
</dbReference>
<dbReference type="InterPro" id="IPR050738">
    <property type="entry name" value="Sulfatase"/>
</dbReference>
<dbReference type="AlphaFoldDB" id="A0A517WQ20"/>
<organism evidence="4 5">
    <name type="scientific">Gimesia aquarii</name>
    <dbReference type="NCBI Taxonomy" id="2527964"/>
    <lineage>
        <taxon>Bacteria</taxon>
        <taxon>Pseudomonadati</taxon>
        <taxon>Planctomycetota</taxon>
        <taxon>Planctomycetia</taxon>
        <taxon>Planctomycetales</taxon>
        <taxon>Planctomycetaceae</taxon>
        <taxon>Gimesia</taxon>
    </lineage>
</organism>
<name>A0A517WQ20_9PLAN</name>
<proteinExistence type="inferred from homology"/>
<accession>A0A517WQ20</accession>
<dbReference type="Proteomes" id="UP000318384">
    <property type="component" value="Chromosome"/>
</dbReference>
<evidence type="ECO:0000256" key="2">
    <source>
        <dbReference type="ARBA" id="ARBA00022801"/>
    </source>
</evidence>
<dbReference type="GO" id="GO:0004065">
    <property type="term" value="F:arylsulfatase activity"/>
    <property type="evidence" value="ECO:0007669"/>
    <property type="project" value="UniProtKB-EC"/>
</dbReference>
<evidence type="ECO:0000313" key="5">
    <source>
        <dbReference type="Proteomes" id="UP000318384"/>
    </source>
</evidence>
<dbReference type="InterPro" id="IPR017850">
    <property type="entry name" value="Alkaline_phosphatase_core_sf"/>
</dbReference>
<dbReference type="CDD" id="cd16027">
    <property type="entry name" value="SGSH"/>
    <property type="match status" value="1"/>
</dbReference>
<evidence type="ECO:0000256" key="1">
    <source>
        <dbReference type="ARBA" id="ARBA00008779"/>
    </source>
</evidence>
<dbReference type="Pfam" id="PF00884">
    <property type="entry name" value="Sulfatase"/>
    <property type="match status" value="1"/>
</dbReference>
<dbReference type="SUPFAM" id="SSF53649">
    <property type="entry name" value="Alkaline phosphatase-like"/>
    <property type="match status" value="1"/>
</dbReference>